<dbReference type="AlphaFoldDB" id="A0A395M0Q4"/>
<organism evidence="2 3">
    <name type="scientific">Candidatus Thermochlorobacter aerophilus</name>
    <dbReference type="NCBI Taxonomy" id="1868324"/>
    <lineage>
        <taxon>Bacteria</taxon>
        <taxon>Pseudomonadati</taxon>
        <taxon>Chlorobiota</taxon>
        <taxon>Chlorobiia</taxon>
        <taxon>Chlorobiales</taxon>
        <taxon>Candidatus Thermochlorobacteriaceae</taxon>
        <taxon>Candidatus Thermochlorobacter</taxon>
    </lineage>
</organism>
<proteinExistence type="predicted"/>
<sequence>MHYCVLQVILLLGLLCISNPIYAQGDSSHTPLSLHANYDGMRLSSGLRTEEEVIRTLKAQEKYILACLQTAYSRLDKNASRGMLQLRILIQPNGYASDVQILRAPTTLQAIQECLEQIFSRARFKNVRSSGDQQLIIDYMIE</sequence>
<evidence type="ECO:0000313" key="3">
    <source>
        <dbReference type="Proteomes" id="UP000266389"/>
    </source>
</evidence>
<evidence type="ECO:0008006" key="4">
    <source>
        <dbReference type="Google" id="ProtNLM"/>
    </source>
</evidence>
<dbReference type="EMBL" id="PHFL01000039">
    <property type="protein sequence ID" value="RFM24350.1"/>
    <property type="molecule type" value="Genomic_DNA"/>
</dbReference>
<feature type="signal peptide" evidence="1">
    <location>
        <begin position="1"/>
        <end position="23"/>
    </location>
</feature>
<keyword evidence="1" id="KW-0732">Signal</keyword>
<accession>A0A395M0Q4</accession>
<protein>
    <recommendedName>
        <fullName evidence="4">AgmX/PglI C-terminal domain-containing protein</fullName>
    </recommendedName>
</protein>
<evidence type="ECO:0000256" key="1">
    <source>
        <dbReference type="SAM" id="SignalP"/>
    </source>
</evidence>
<dbReference type="Proteomes" id="UP000266389">
    <property type="component" value="Unassembled WGS sequence"/>
</dbReference>
<gene>
    <name evidence="2" type="ORF">D0433_04970</name>
</gene>
<feature type="chain" id="PRO_5017220039" description="AgmX/PglI C-terminal domain-containing protein" evidence="1">
    <location>
        <begin position="24"/>
        <end position="142"/>
    </location>
</feature>
<evidence type="ECO:0000313" key="2">
    <source>
        <dbReference type="EMBL" id="RFM24350.1"/>
    </source>
</evidence>
<comment type="caution">
    <text evidence="2">The sequence shown here is derived from an EMBL/GenBank/DDBJ whole genome shotgun (WGS) entry which is preliminary data.</text>
</comment>
<reference evidence="2 3" key="1">
    <citation type="journal article" date="2011" name="ISME J.">
        <title>Community ecology of hot spring cyanobacterial mats: predominant populations and their functional potential.</title>
        <authorList>
            <person name="Klatt C.G."/>
            <person name="Wood J.M."/>
            <person name="Rusch D.B."/>
            <person name="Bateson M.M."/>
            <person name="Hamamura N."/>
            <person name="Heidelberg J.F."/>
            <person name="Grossman A.R."/>
            <person name="Bhaya D."/>
            <person name="Cohan F.M."/>
            <person name="Kuhl M."/>
            <person name="Bryant D.A."/>
            <person name="Ward D.M."/>
        </authorList>
    </citation>
    <scope>NUCLEOTIDE SEQUENCE [LARGE SCALE GENOMIC DNA]</scope>
    <source>
        <strain evidence="2">OS</strain>
    </source>
</reference>
<name>A0A395M0Q4_9BACT</name>